<dbReference type="GO" id="GO:0008270">
    <property type="term" value="F:zinc ion binding"/>
    <property type="evidence" value="ECO:0007669"/>
    <property type="project" value="UniProtKB-KW"/>
</dbReference>
<keyword evidence="4" id="KW-0175">Coiled coil</keyword>
<dbReference type="Gene3D" id="3.30.40.10">
    <property type="entry name" value="Zinc/RING finger domain, C3HC4 (zinc finger)"/>
    <property type="match status" value="1"/>
</dbReference>
<evidence type="ECO:0000256" key="2">
    <source>
        <dbReference type="ARBA" id="ARBA00022771"/>
    </source>
</evidence>
<accession>A0A8J2MGY2</accession>
<dbReference type="Proteomes" id="UP000789524">
    <property type="component" value="Unassembled WGS sequence"/>
</dbReference>
<sequence length="328" mass="37418">MANKCNQCGKFLSPTEGAKCNKCNAVFHRSCVNISPDSRLPARWTCRGCRGQEHKNKSPVNTESPSVDIFIDANSTENEKTSELSLAKEMKLLRMELISVTREMTSFRLELARMNENIVEFNKRVDNVEERMTSLEEKFSSSGVSKDENLHDIIIQLKADINDREQNSLLNDVQITGVPERSGENVMHLTQAIANKLGMALDSRDIVSAGRVGPHRLSTSSEERSRPRPVIVRLARRSLRDDIIKAARVRRGTDTTGVTDGNPTRVYINEHLTRANRLLFYKAREEGKRHGWRFVWTREGRVHMRRETDTAVQRIRSENDLIKIFGSK</sequence>
<dbReference type="Gene3D" id="3.30.70.1820">
    <property type="entry name" value="L1 transposable element, RRM domain"/>
    <property type="match status" value="1"/>
</dbReference>
<protein>
    <submittedName>
        <fullName evidence="6">(African queen) hypothetical protein</fullName>
    </submittedName>
</protein>
<keyword evidence="2" id="KW-0863">Zinc-finger</keyword>
<evidence type="ECO:0000256" key="4">
    <source>
        <dbReference type="SAM" id="Coils"/>
    </source>
</evidence>
<dbReference type="InterPro" id="IPR011011">
    <property type="entry name" value="Znf_FYVE_PHD"/>
</dbReference>
<dbReference type="Pfam" id="PF00130">
    <property type="entry name" value="C1_1"/>
    <property type="match status" value="1"/>
</dbReference>
<evidence type="ECO:0000313" key="7">
    <source>
        <dbReference type="Proteomes" id="UP000789524"/>
    </source>
</evidence>
<organism evidence="6 7">
    <name type="scientific">Danaus chrysippus</name>
    <name type="common">African queen</name>
    <dbReference type="NCBI Taxonomy" id="151541"/>
    <lineage>
        <taxon>Eukaryota</taxon>
        <taxon>Metazoa</taxon>
        <taxon>Ecdysozoa</taxon>
        <taxon>Arthropoda</taxon>
        <taxon>Hexapoda</taxon>
        <taxon>Insecta</taxon>
        <taxon>Pterygota</taxon>
        <taxon>Neoptera</taxon>
        <taxon>Endopterygota</taxon>
        <taxon>Lepidoptera</taxon>
        <taxon>Glossata</taxon>
        <taxon>Ditrysia</taxon>
        <taxon>Papilionoidea</taxon>
        <taxon>Nymphalidae</taxon>
        <taxon>Danainae</taxon>
        <taxon>Danaini</taxon>
        <taxon>Danaina</taxon>
        <taxon>Danaus</taxon>
        <taxon>Anosia</taxon>
    </lineage>
</organism>
<evidence type="ECO:0000256" key="3">
    <source>
        <dbReference type="ARBA" id="ARBA00022833"/>
    </source>
</evidence>
<dbReference type="InterPro" id="IPR001965">
    <property type="entry name" value="Znf_PHD"/>
</dbReference>
<dbReference type="InterPro" id="IPR004244">
    <property type="entry name" value="Transposase_22"/>
</dbReference>
<dbReference type="InterPro" id="IPR057251">
    <property type="entry name" value="FP_C"/>
</dbReference>
<evidence type="ECO:0000259" key="5">
    <source>
        <dbReference type="PROSITE" id="PS50081"/>
    </source>
</evidence>
<dbReference type="Pfam" id="PF25298">
    <property type="entry name" value="Baculo_FP_2nd"/>
    <property type="match status" value="1"/>
</dbReference>
<keyword evidence="1" id="KW-0479">Metal-binding</keyword>
<dbReference type="SMART" id="SM00249">
    <property type="entry name" value="PHD"/>
    <property type="match status" value="1"/>
</dbReference>
<keyword evidence="3" id="KW-0862">Zinc</keyword>
<evidence type="ECO:0000313" key="6">
    <source>
        <dbReference type="EMBL" id="CAG9557951.1"/>
    </source>
</evidence>
<gene>
    <name evidence="6" type="ORF">DCHRY22_LOCUS200</name>
</gene>
<dbReference type="InterPro" id="IPR013083">
    <property type="entry name" value="Znf_RING/FYVE/PHD"/>
</dbReference>
<dbReference type="SUPFAM" id="SSF57903">
    <property type="entry name" value="FYVE/PHD zinc finger"/>
    <property type="match status" value="1"/>
</dbReference>
<name>A0A8J2MGY2_9NEOP</name>
<dbReference type="EMBL" id="CAKASE010000023">
    <property type="protein sequence ID" value="CAG9557951.1"/>
    <property type="molecule type" value="Genomic_DNA"/>
</dbReference>
<comment type="caution">
    <text evidence="6">The sequence shown here is derived from an EMBL/GenBank/DDBJ whole genome shotgun (WGS) entry which is preliminary data.</text>
</comment>
<dbReference type="PROSITE" id="PS50081">
    <property type="entry name" value="ZF_DAG_PE_2"/>
    <property type="match status" value="1"/>
</dbReference>
<feature type="domain" description="Phorbol-ester/DAG-type" evidence="5">
    <location>
        <begin position="1"/>
        <end position="46"/>
    </location>
</feature>
<feature type="coiled-coil region" evidence="4">
    <location>
        <begin position="111"/>
        <end position="138"/>
    </location>
</feature>
<reference evidence="6" key="1">
    <citation type="submission" date="2021-09" db="EMBL/GenBank/DDBJ databases">
        <authorList>
            <person name="Martin H S."/>
        </authorList>
    </citation>
    <scope>NUCLEOTIDE SEQUENCE</scope>
</reference>
<keyword evidence="7" id="KW-1185">Reference proteome</keyword>
<dbReference type="OrthoDB" id="7490514at2759"/>
<evidence type="ECO:0000256" key="1">
    <source>
        <dbReference type="ARBA" id="ARBA00022723"/>
    </source>
</evidence>
<dbReference type="AlphaFoldDB" id="A0A8J2MGY2"/>
<proteinExistence type="predicted"/>
<dbReference type="PANTHER" id="PTHR11505">
    <property type="entry name" value="L1 TRANSPOSABLE ELEMENT-RELATED"/>
    <property type="match status" value="1"/>
</dbReference>
<dbReference type="InterPro" id="IPR002219">
    <property type="entry name" value="PKC_DAG/PE"/>
</dbReference>